<gene>
    <name evidence="2" type="ORF">D7S89_13540</name>
</gene>
<protein>
    <recommendedName>
        <fullName evidence="4">DUF1453 family protein</fullName>
    </recommendedName>
</protein>
<keyword evidence="1" id="KW-1133">Transmembrane helix</keyword>
<keyword evidence="1" id="KW-0812">Transmembrane</keyword>
<evidence type="ECO:0000313" key="3">
    <source>
        <dbReference type="Proteomes" id="UP000280434"/>
    </source>
</evidence>
<evidence type="ECO:0000313" key="2">
    <source>
        <dbReference type="EMBL" id="RKP48332.1"/>
    </source>
</evidence>
<dbReference type="OrthoDB" id="9103221at2"/>
<dbReference type="AlphaFoldDB" id="A0A494XEL8"/>
<dbReference type="EMBL" id="RBZV01000004">
    <property type="protein sequence ID" value="RKP48332.1"/>
    <property type="molecule type" value="Genomic_DNA"/>
</dbReference>
<feature type="transmembrane region" description="Helical" evidence="1">
    <location>
        <begin position="141"/>
        <end position="165"/>
    </location>
</feature>
<evidence type="ECO:0000256" key="1">
    <source>
        <dbReference type="SAM" id="Phobius"/>
    </source>
</evidence>
<keyword evidence="3" id="KW-1185">Reference proteome</keyword>
<accession>A0A494XEL8</accession>
<feature type="transmembrane region" description="Helical" evidence="1">
    <location>
        <begin position="58"/>
        <end position="76"/>
    </location>
</feature>
<feature type="transmembrane region" description="Helical" evidence="1">
    <location>
        <begin position="33"/>
        <end position="52"/>
    </location>
</feature>
<reference evidence="2 3" key="1">
    <citation type="submission" date="2018-10" db="EMBL/GenBank/DDBJ databases">
        <title>Paraburkholderia sp. 7MK8-2, isolated from soil.</title>
        <authorList>
            <person name="Gao Z.-H."/>
            <person name="Qiu L.-H."/>
        </authorList>
    </citation>
    <scope>NUCLEOTIDE SEQUENCE [LARGE SCALE GENOMIC DNA]</scope>
    <source>
        <strain evidence="2 3">7MK8-2</strain>
    </source>
</reference>
<comment type="caution">
    <text evidence="2">The sequence shown here is derived from an EMBL/GenBank/DDBJ whole genome shotgun (WGS) entry which is preliminary data.</text>
</comment>
<sequence length="183" mass="20313">MQYVPTYVYVLLCVLVYVGIRRCYPRTIRVERTIVFPLAFVLLGASSVNRLFPGAGWPDYALALFTLAAGIVLGWLHASRWRLGFEPIATVDDSGVRRRGMRVRLPGDPSLLVTLLLMFALEGFLHYAVETRQPWAASEQFVSLAFAAWGMLAGMPLGRALNVLVRSIRAAGERSSHPATSFE</sequence>
<feature type="transmembrane region" description="Helical" evidence="1">
    <location>
        <begin position="111"/>
        <end position="129"/>
    </location>
</feature>
<dbReference type="RefSeq" id="WP_121278180.1">
    <property type="nucleotide sequence ID" value="NZ_RBZV01000004.1"/>
</dbReference>
<name>A0A494XEL8_9BURK</name>
<dbReference type="Proteomes" id="UP000280434">
    <property type="component" value="Unassembled WGS sequence"/>
</dbReference>
<keyword evidence="1" id="KW-0472">Membrane</keyword>
<feature type="transmembrane region" description="Helical" evidence="1">
    <location>
        <begin position="6"/>
        <end position="24"/>
    </location>
</feature>
<proteinExistence type="predicted"/>
<organism evidence="2 3">
    <name type="scientific">Trinickia fusca</name>
    <dbReference type="NCBI Taxonomy" id="2419777"/>
    <lineage>
        <taxon>Bacteria</taxon>
        <taxon>Pseudomonadati</taxon>
        <taxon>Pseudomonadota</taxon>
        <taxon>Betaproteobacteria</taxon>
        <taxon>Burkholderiales</taxon>
        <taxon>Burkholderiaceae</taxon>
        <taxon>Trinickia</taxon>
    </lineage>
</organism>
<evidence type="ECO:0008006" key="4">
    <source>
        <dbReference type="Google" id="ProtNLM"/>
    </source>
</evidence>